<dbReference type="KEGG" id="pdh:B9T62_19000"/>
<sequence length="154" mass="17819">MNNEDSNTLYIMTYTLNSGIKNTVPLSNSQIDEWMQCYKNDEKFVTTIGAEYFGLNSNLVADFKVHNKFSVHRNQIVSIQKTEEEILNKAYSNQTIVIKVDCKCGTTYTAESQYKRKTWNCSKCKEIVYLVEDVLVDTNKGKGHLMSNKMRIEY</sequence>
<evidence type="ECO:0000313" key="1">
    <source>
        <dbReference type="EMBL" id="ASA22695.1"/>
    </source>
</evidence>
<organism evidence="1 2">
    <name type="scientific">Paenibacillus donghaensis</name>
    <dbReference type="NCBI Taxonomy" id="414771"/>
    <lineage>
        <taxon>Bacteria</taxon>
        <taxon>Bacillati</taxon>
        <taxon>Bacillota</taxon>
        <taxon>Bacilli</taxon>
        <taxon>Bacillales</taxon>
        <taxon>Paenibacillaceae</taxon>
        <taxon>Paenibacillus</taxon>
    </lineage>
</organism>
<dbReference type="EMBL" id="CP021780">
    <property type="protein sequence ID" value="ASA22695.1"/>
    <property type="molecule type" value="Genomic_DNA"/>
</dbReference>
<dbReference type="OrthoDB" id="2629456at2"/>
<accession>A0A2Z2KFE2</accession>
<evidence type="ECO:0000313" key="2">
    <source>
        <dbReference type="Proteomes" id="UP000249890"/>
    </source>
</evidence>
<reference evidence="1 2" key="1">
    <citation type="submission" date="2017-06" db="EMBL/GenBank/DDBJ databases">
        <title>Complete genome sequence of Paenibacillus donghaensis KCTC 13049T isolated from East Sea sediment, South Korea.</title>
        <authorList>
            <person name="Jung B.K."/>
            <person name="Hong S.-J."/>
            <person name="Shin J.-H."/>
        </authorList>
    </citation>
    <scope>NUCLEOTIDE SEQUENCE [LARGE SCALE GENOMIC DNA]</scope>
    <source>
        <strain evidence="1 2">KCTC 13049</strain>
    </source>
</reference>
<name>A0A2Z2KFE2_9BACL</name>
<gene>
    <name evidence="1" type="ORF">B9T62_19000</name>
</gene>
<proteinExistence type="predicted"/>
<dbReference type="AlphaFoldDB" id="A0A2Z2KFE2"/>
<protein>
    <submittedName>
        <fullName evidence="1">Uncharacterized protein</fullName>
    </submittedName>
</protein>
<dbReference type="Proteomes" id="UP000249890">
    <property type="component" value="Chromosome"/>
</dbReference>
<keyword evidence="2" id="KW-1185">Reference proteome</keyword>